<feature type="region of interest" description="Disordered" evidence="1">
    <location>
        <begin position="1"/>
        <end position="51"/>
    </location>
</feature>
<protein>
    <submittedName>
        <fullName evidence="2">Uncharacterized protein</fullName>
    </submittedName>
</protein>
<dbReference type="EMBL" id="LSBI01000002">
    <property type="protein sequence ID" value="OAQ92674.1"/>
    <property type="molecule type" value="Genomic_DNA"/>
</dbReference>
<dbReference type="AlphaFoldDB" id="A0A179HRM2"/>
<organism evidence="2 3">
    <name type="scientific">Purpureocillium lilacinum</name>
    <name type="common">Paecilomyces lilacinus</name>
    <dbReference type="NCBI Taxonomy" id="33203"/>
    <lineage>
        <taxon>Eukaryota</taxon>
        <taxon>Fungi</taxon>
        <taxon>Dikarya</taxon>
        <taxon>Ascomycota</taxon>
        <taxon>Pezizomycotina</taxon>
        <taxon>Sordariomycetes</taxon>
        <taxon>Hypocreomycetidae</taxon>
        <taxon>Hypocreales</taxon>
        <taxon>Ophiocordycipitaceae</taxon>
        <taxon>Purpureocillium</taxon>
    </lineage>
</organism>
<name>A0A179HRM2_PURLI</name>
<dbReference type="Proteomes" id="UP000078340">
    <property type="component" value="Unassembled WGS sequence"/>
</dbReference>
<evidence type="ECO:0000313" key="3">
    <source>
        <dbReference type="Proteomes" id="UP000078340"/>
    </source>
</evidence>
<evidence type="ECO:0000256" key="1">
    <source>
        <dbReference type="SAM" id="MobiDB-lite"/>
    </source>
</evidence>
<evidence type="ECO:0000313" key="2">
    <source>
        <dbReference type="EMBL" id="OAQ92674.1"/>
    </source>
</evidence>
<proteinExistence type="predicted"/>
<gene>
    <name evidence="2" type="ORF">VFPFJ_01835</name>
</gene>
<reference evidence="2 3" key="1">
    <citation type="submission" date="2016-02" db="EMBL/GenBank/DDBJ databases">
        <title>Biosynthesis of antibiotic leucinostatins and their inhibition on Phytophthora in bio-control Purpureocillium lilacinum.</title>
        <authorList>
            <person name="Wang G."/>
            <person name="Liu Z."/>
            <person name="Lin R."/>
            <person name="Li E."/>
            <person name="Mao Z."/>
            <person name="Ling J."/>
            <person name="Yin W."/>
            <person name="Xie B."/>
        </authorList>
    </citation>
    <scope>NUCLEOTIDE SEQUENCE [LARGE SCALE GENOMIC DNA]</scope>
    <source>
        <strain evidence="2">PLFJ-1</strain>
    </source>
</reference>
<accession>A0A179HRM2</accession>
<comment type="caution">
    <text evidence="2">The sequence shown here is derived from an EMBL/GenBank/DDBJ whole genome shotgun (WGS) entry which is preliminary data.</text>
</comment>
<sequence length="101" mass="10014">MAGRGDKLSQAPPAGVQGFVSGAARLPGNLEGSSHGQSRPPGLARNCSSASRPLTGRACWAGSGRLTLGTPVAPVTVQVPCASALQLESTPAPAATPDARQ</sequence>